<keyword evidence="9" id="KW-0408">Iron</keyword>
<dbReference type="EMBL" id="FR695868">
    <property type="protein sequence ID" value="CBX27966.1"/>
    <property type="molecule type" value="Genomic_DNA"/>
</dbReference>
<keyword evidence="7" id="KW-0227">DNA damage</keyword>
<sequence>MEDIDDVLNKVSSTLKFMAKAGCAGFDCSEKTIGVVEKLDKITSFSLDNLDSIRSELGECKRCKLSGGRTNIVFGTGNPNARLAFVGEGPGYDEDVKGEPFVGRAGQLLTKIIEAINLTRDEVYICNIIKCRPPSNRNPEPDEIKACFPFLKRQLDAIAPDFICALGTFAAQTLLDTNEPISKLRGRLFDYRGMQVMPTYHPAYLLRSPEKKRDVWEDMKKLIGMMKG</sequence>
<name>E1YBM2_9BACT</name>
<evidence type="ECO:0000256" key="4">
    <source>
        <dbReference type="ARBA" id="ARBA00019403"/>
    </source>
</evidence>
<evidence type="ECO:0000256" key="11">
    <source>
        <dbReference type="ARBA" id="ARBA00023204"/>
    </source>
</evidence>
<evidence type="ECO:0000256" key="5">
    <source>
        <dbReference type="ARBA" id="ARBA00022485"/>
    </source>
</evidence>
<dbReference type="GO" id="GO:0006281">
    <property type="term" value="P:DNA repair"/>
    <property type="evidence" value="ECO:0007669"/>
    <property type="project" value="UniProtKB-KW"/>
</dbReference>
<feature type="domain" description="Uracil-DNA glycosylase-like" evidence="12">
    <location>
        <begin position="74"/>
        <end position="220"/>
    </location>
</feature>
<evidence type="ECO:0000256" key="3">
    <source>
        <dbReference type="ARBA" id="ARBA00012030"/>
    </source>
</evidence>
<protein>
    <recommendedName>
        <fullName evidence="4">Type-4 uracil-DNA glycosylase</fullName>
        <ecNumber evidence="3">3.2.2.27</ecNumber>
    </recommendedName>
</protein>
<gene>
    <name evidence="13" type="ORF">N47_G32900</name>
</gene>
<dbReference type="SMART" id="SM00987">
    <property type="entry name" value="UreE_C"/>
    <property type="match status" value="1"/>
</dbReference>
<dbReference type="PANTHER" id="PTHR33693">
    <property type="entry name" value="TYPE-5 URACIL-DNA GLYCOSYLASE"/>
    <property type="match status" value="1"/>
</dbReference>
<evidence type="ECO:0000313" key="13">
    <source>
        <dbReference type="EMBL" id="CBX27966.1"/>
    </source>
</evidence>
<comment type="catalytic activity">
    <reaction evidence="1">
        <text>Hydrolyzes single-stranded DNA or mismatched double-stranded DNA and polynucleotides, releasing free uracil.</text>
        <dbReference type="EC" id="3.2.2.27"/>
    </reaction>
</comment>
<evidence type="ECO:0000256" key="2">
    <source>
        <dbReference type="ARBA" id="ARBA00006521"/>
    </source>
</evidence>
<evidence type="ECO:0000256" key="1">
    <source>
        <dbReference type="ARBA" id="ARBA00001400"/>
    </source>
</evidence>
<accession>E1YBM2</accession>
<dbReference type="CDD" id="cd10030">
    <property type="entry name" value="UDG-F4_TTUDGA_SPO1dp_like"/>
    <property type="match status" value="1"/>
</dbReference>
<evidence type="ECO:0000256" key="9">
    <source>
        <dbReference type="ARBA" id="ARBA00023004"/>
    </source>
</evidence>
<dbReference type="InterPro" id="IPR005273">
    <property type="entry name" value="Ura-DNA_glyco_family4"/>
</dbReference>
<organism evidence="13">
    <name type="scientific">uncultured Desulfobacterium sp</name>
    <dbReference type="NCBI Taxonomy" id="201089"/>
    <lineage>
        <taxon>Bacteria</taxon>
        <taxon>Pseudomonadati</taxon>
        <taxon>Thermodesulfobacteriota</taxon>
        <taxon>Desulfobacteria</taxon>
        <taxon>Desulfobacterales</taxon>
        <taxon>Desulfobacteriaceae</taxon>
        <taxon>Desulfobacterium</taxon>
        <taxon>environmental samples</taxon>
    </lineage>
</organism>
<dbReference type="InterPro" id="IPR036895">
    <property type="entry name" value="Uracil-DNA_glycosylase-like_sf"/>
</dbReference>
<comment type="similarity">
    <text evidence="2">Belongs to the uracil-DNA glycosylase (UDG) superfamily. Type 4 (UDGa) family.</text>
</comment>
<reference evidence="13" key="1">
    <citation type="journal article" date="2011" name="Environ. Microbiol.">
        <title>Genomic insights into the metabolic potential of the polycyclic aromatic hydrocarbon degrading sulfate-reducing Deltaproteobacterium N47.</title>
        <authorList>
            <person name="Bergmann F."/>
            <person name="Selesi D."/>
            <person name="Weinmaier T."/>
            <person name="Tischler P."/>
            <person name="Rattei T."/>
            <person name="Meckenstock R.U."/>
        </authorList>
    </citation>
    <scope>NUCLEOTIDE SEQUENCE</scope>
</reference>
<proteinExistence type="inferred from homology"/>
<dbReference type="GO" id="GO:0046872">
    <property type="term" value="F:metal ion binding"/>
    <property type="evidence" value="ECO:0007669"/>
    <property type="project" value="UniProtKB-KW"/>
</dbReference>
<dbReference type="NCBIfam" id="TIGR00758">
    <property type="entry name" value="UDG_fam4"/>
    <property type="match status" value="1"/>
</dbReference>
<dbReference type="AlphaFoldDB" id="E1YBM2"/>
<evidence type="ECO:0000256" key="6">
    <source>
        <dbReference type="ARBA" id="ARBA00022723"/>
    </source>
</evidence>
<dbReference type="Pfam" id="PF03167">
    <property type="entry name" value="UDG"/>
    <property type="match status" value="1"/>
</dbReference>
<dbReference type="GO" id="GO:0051539">
    <property type="term" value="F:4 iron, 4 sulfur cluster binding"/>
    <property type="evidence" value="ECO:0007669"/>
    <property type="project" value="UniProtKB-KW"/>
</dbReference>
<keyword evidence="11" id="KW-0234">DNA repair</keyword>
<dbReference type="GO" id="GO:0004844">
    <property type="term" value="F:uracil DNA N-glycosylase activity"/>
    <property type="evidence" value="ECO:0007669"/>
    <property type="project" value="UniProtKB-EC"/>
</dbReference>
<dbReference type="InterPro" id="IPR051536">
    <property type="entry name" value="UDG_Type-4/5"/>
</dbReference>
<dbReference type="PANTHER" id="PTHR33693:SF1">
    <property type="entry name" value="TYPE-4 URACIL-DNA GLYCOSYLASE"/>
    <property type="match status" value="1"/>
</dbReference>
<evidence type="ECO:0000256" key="8">
    <source>
        <dbReference type="ARBA" id="ARBA00022801"/>
    </source>
</evidence>
<dbReference type="Gene3D" id="3.40.470.10">
    <property type="entry name" value="Uracil-DNA glycosylase-like domain"/>
    <property type="match status" value="1"/>
</dbReference>
<dbReference type="EC" id="3.2.2.27" evidence="3"/>
<evidence type="ECO:0000256" key="10">
    <source>
        <dbReference type="ARBA" id="ARBA00023014"/>
    </source>
</evidence>
<keyword evidence="10" id="KW-0411">Iron-sulfur</keyword>
<evidence type="ECO:0000256" key="7">
    <source>
        <dbReference type="ARBA" id="ARBA00022763"/>
    </source>
</evidence>
<dbReference type="InterPro" id="IPR005122">
    <property type="entry name" value="Uracil-DNA_glycosylase-like"/>
</dbReference>
<dbReference type="SUPFAM" id="SSF52141">
    <property type="entry name" value="Uracil-DNA glycosylase-like"/>
    <property type="match status" value="1"/>
</dbReference>
<keyword evidence="8" id="KW-0378">Hydrolase</keyword>
<keyword evidence="6" id="KW-0479">Metal-binding</keyword>
<evidence type="ECO:0000259" key="12">
    <source>
        <dbReference type="SMART" id="SM00986"/>
    </source>
</evidence>
<keyword evidence="5" id="KW-0004">4Fe-4S</keyword>
<dbReference type="SMART" id="SM00986">
    <property type="entry name" value="UDG"/>
    <property type="match status" value="1"/>
</dbReference>